<dbReference type="GO" id="GO:0009073">
    <property type="term" value="P:aromatic amino acid family biosynthetic process"/>
    <property type="evidence" value="ECO:0007669"/>
    <property type="project" value="InterPro"/>
</dbReference>
<dbReference type="Proteomes" id="UP000321595">
    <property type="component" value="Chromosome"/>
</dbReference>
<dbReference type="InterPro" id="IPR052899">
    <property type="entry name" value="Class-I_DAHP_synthase"/>
</dbReference>
<dbReference type="InterPro" id="IPR013785">
    <property type="entry name" value="Aldolase_TIM"/>
</dbReference>
<dbReference type="Gene3D" id="3.20.20.70">
    <property type="entry name" value="Aldolase class I"/>
    <property type="match status" value="1"/>
</dbReference>
<name>A0A5B8XPR1_9DELT</name>
<protein>
    <submittedName>
        <fullName evidence="3">3-deoxy-7-phosphoheptulonate synthase</fullName>
        <ecNumber evidence="3">2.5.1.54</ecNumber>
    </submittedName>
</protein>
<proteinExistence type="predicted"/>
<dbReference type="InterPro" id="IPR006268">
    <property type="entry name" value="DAHP_syn_2"/>
</dbReference>
<gene>
    <name evidence="3" type="primary">aroF</name>
    <name evidence="3" type="ORF">FRD01_09930</name>
</gene>
<dbReference type="NCBIfam" id="NF006421">
    <property type="entry name" value="PRK08673.1"/>
    <property type="match status" value="1"/>
</dbReference>
<dbReference type="GO" id="GO:0016832">
    <property type="term" value="F:aldehyde-lyase activity"/>
    <property type="evidence" value="ECO:0007669"/>
    <property type="project" value="InterPro"/>
</dbReference>
<evidence type="ECO:0000313" key="3">
    <source>
        <dbReference type="EMBL" id="QED27554.1"/>
    </source>
</evidence>
<evidence type="ECO:0000313" key="4">
    <source>
        <dbReference type="Proteomes" id="UP000321595"/>
    </source>
</evidence>
<dbReference type="KEGG" id="bbae:FRD01_09930"/>
<dbReference type="NCBIfam" id="TIGR01361">
    <property type="entry name" value="DAHP_synth_Bsub"/>
    <property type="match status" value="1"/>
</dbReference>
<keyword evidence="1 3" id="KW-0808">Transferase</keyword>
<dbReference type="GO" id="GO:0003849">
    <property type="term" value="F:3-deoxy-7-phosphoheptulonate synthase activity"/>
    <property type="evidence" value="ECO:0007669"/>
    <property type="project" value="UniProtKB-EC"/>
</dbReference>
<dbReference type="EMBL" id="CP042467">
    <property type="protein sequence ID" value="QED27554.1"/>
    <property type="molecule type" value="Genomic_DNA"/>
</dbReference>
<feature type="domain" description="DAHP synthetase I/KDSA" evidence="2">
    <location>
        <begin position="33"/>
        <end position="270"/>
    </location>
</feature>
<reference evidence="3 4" key="1">
    <citation type="submission" date="2019-08" db="EMBL/GenBank/DDBJ databases">
        <authorList>
            <person name="Liang Q."/>
        </authorList>
    </citation>
    <scope>NUCLEOTIDE SEQUENCE [LARGE SCALE GENOMIC DNA]</scope>
    <source>
        <strain evidence="3 4">V1718</strain>
    </source>
</reference>
<evidence type="ECO:0000259" key="2">
    <source>
        <dbReference type="Pfam" id="PF00793"/>
    </source>
</evidence>
<evidence type="ECO:0000256" key="1">
    <source>
        <dbReference type="ARBA" id="ARBA00022679"/>
    </source>
</evidence>
<dbReference type="SUPFAM" id="SSF51569">
    <property type="entry name" value="Aldolase"/>
    <property type="match status" value="1"/>
</dbReference>
<dbReference type="PANTHER" id="PTHR43018:SF2">
    <property type="entry name" value="PHOSPHO-2-DEHYDRO-3-DEOXYHEPTONATE ALDOLASE"/>
    <property type="match status" value="1"/>
</dbReference>
<dbReference type="Pfam" id="PF00793">
    <property type="entry name" value="DAHP_synth_1"/>
    <property type="match status" value="1"/>
</dbReference>
<dbReference type="InterPro" id="IPR006218">
    <property type="entry name" value="DAHP1/KDSA"/>
</dbReference>
<dbReference type="EC" id="2.5.1.54" evidence="3"/>
<dbReference type="RefSeq" id="WP_146959239.1">
    <property type="nucleotide sequence ID" value="NZ_CP042467.1"/>
</dbReference>
<accession>A0A5B8XPR1</accession>
<dbReference type="AlphaFoldDB" id="A0A5B8XPR1"/>
<dbReference type="OrthoDB" id="9802281at2"/>
<dbReference type="NCBIfam" id="NF009239">
    <property type="entry name" value="PRK12595.1"/>
    <property type="match status" value="1"/>
</dbReference>
<organism evidence="3 4">
    <name type="scientific">Microvenator marinus</name>
    <dbReference type="NCBI Taxonomy" id="2600177"/>
    <lineage>
        <taxon>Bacteria</taxon>
        <taxon>Deltaproteobacteria</taxon>
        <taxon>Bradymonadales</taxon>
        <taxon>Microvenatoraceae</taxon>
        <taxon>Microvenator</taxon>
    </lineage>
</organism>
<sequence>MADAKAAIPVTNSDSPYPLVARQAAPHVVRISDVEFGSDEFVVIAGPCAVEGQDQIENAARVVQSLGARVLRGGAFKPRTSPYSFQGLGLEGIELLRRASLKAELPFITEVMSVDQVWELEPRVDAFQIGTRNMHNFELLKAIGETQKPVMLKRGFGATLREWVLAAEYIAKGGNHNIILCERGIRSFDPETRFTLDLAGAIWAKQETKLPVIIDPSHGTGLPELIDPLARAAAAAGLDGIMVEIHDDPDQALSDGDQALTSRQFKTLMSNLAPIVEAVGRRMENV</sequence>
<dbReference type="PANTHER" id="PTHR43018">
    <property type="entry name" value="PHOSPHO-2-DEHYDRO-3-DEOXYHEPTONATE ALDOLASE"/>
    <property type="match status" value="1"/>
</dbReference>
<keyword evidence="4" id="KW-1185">Reference proteome</keyword>